<proteinExistence type="predicted"/>
<feature type="transmembrane region" description="Helical" evidence="1">
    <location>
        <begin position="480"/>
        <end position="497"/>
    </location>
</feature>
<feature type="transmembrane region" description="Helical" evidence="1">
    <location>
        <begin position="451"/>
        <end position="468"/>
    </location>
</feature>
<evidence type="ECO:0000256" key="1">
    <source>
        <dbReference type="SAM" id="Phobius"/>
    </source>
</evidence>
<feature type="transmembrane region" description="Helical" evidence="1">
    <location>
        <begin position="300"/>
        <end position="333"/>
    </location>
</feature>
<dbReference type="Proteomes" id="UP000274920">
    <property type="component" value="Unassembled WGS sequence"/>
</dbReference>
<evidence type="ECO:0000313" key="2">
    <source>
        <dbReference type="EMBL" id="RRK30264.1"/>
    </source>
</evidence>
<protein>
    <submittedName>
        <fullName evidence="2">Uncharacterized protein</fullName>
    </submittedName>
</protein>
<feature type="transmembrane region" description="Helical" evidence="1">
    <location>
        <begin position="547"/>
        <end position="572"/>
    </location>
</feature>
<dbReference type="RefSeq" id="WP_125126109.1">
    <property type="nucleotide sequence ID" value="NZ_RHJS01000002.1"/>
</dbReference>
<keyword evidence="1" id="KW-0472">Membrane</keyword>
<feature type="transmembrane region" description="Helical" evidence="1">
    <location>
        <begin position="12"/>
        <end position="29"/>
    </location>
</feature>
<reference evidence="2" key="1">
    <citation type="submission" date="2018-10" db="EMBL/GenBank/DDBJ databases">
        <title>Schaedlerella arabinophila gen. nov. sp. nov., isolated from the mouse intestinal tract and comparative analysis with the genome of the closely related altered Schaedler flora strain ASF502.</title>
        <authorList>
            <person name="Miyake S."/>
            <person name="Soh M."/>
            <person name="Seedorf H."/>
        </authorList>
    </citation>
    <scope>NUCLEOTIDE SEQUENCE [LARGE SCALE GENOMIC DNA]</scope>
    <source>
        <strain evidence="2">DSM 106076</strain>
    </source>
</reference>
<feature type="transmembrane region" description="Helical" evidence="1">
    <location>
        <begin position="345"/>
        <end position="368"/>
    </location>
</feature>
<gene>
    <name evidence="2" type="ORF">EBB54_01870</name>
</gene>
<feature type="transmembrane region" description="Helical" evidence="1">
    <location>
        <begin position="126"/>
        <end position="145"/>
    </location>
</feature>
<keyword evidence="1" id="KW-0812">Transmembrane</keyword>
<feature type="transmembrane region" description="Helical" evidence="1">
    <location>
        <begin position="517"/>
        <end position="540"/>
    </location>
</feature>
<name>A0A426DC31_9FIRM</name>
<feature type="transmembrane region" description="Helical" evidence="1">
    <location>
        <begin position="41"/>
        <end position="65"/>
    </location>
</feature>
<keyword evidence="1" id="KW-1133">Transmembrane helix</keyword>
<dbReference type="EMBL" id="RHJS01000002">
    <property type="protein sequence ID" value="RRK30264.1"/>
    <property type="molecule type" value="Genomic_DNA"/>
</dbReference>
<feature type="transmembrane region" description="Helical" evidence="1">
    <location>
        <begin position="226"/>
        <end position="243"/>
    </location>
</feature>
<dbReference type="AlphaFoldDB" id="A0A426DC31"/>
<feature type="transmembrane region" description="Helical" evidence="1">
    <location>
        <begin position="201"/>
        <end position="220"/>
    </location>
</feature>
<organism evidence="2 3">
    <name type="scientific">Schaedlerella arabinosiphila</name>
    <dbReference type="NCBI Taxonomy" id="2044587"/>
    <lineage>
        <taxon>Bacteria</taxon>
        <taxon>Bacillati</taxon>
        <taxon>Bacillota</taxon>
        <taxon>Clostridia</taxon>
        <taxon>Lachnospirales</taxon>
        <taxon>Lachnospiraceae</taxon>
        <taxon>Schaedlerella</taxon>
    </lineage>
</organism>
<comment type="caution">
    <text evidence="2">The sequence shown here is derived from an EMBL/GenBank/DDBJ whole genome shotgun (WGS) entry which is preliminary data.</text>
</comment>
<accession>A0A426DC31</accession>
<sequence>METFWILEYLKVFSGYIFLMFIWPTVVFWNHLRSKSKIYHFSFCVTVQIVLINTIVLMMGLLHILNDRTCVWFFTCIFLLSICQRIKALTFQYEESADSGIKVLLQSYSEKVRGLFRLGKDSRSGIWEYILLFVVICFGMVYFSYGAFQVHCYGQTDIMTHHQWVNHLTEGKIYPDGIYPEAMHCFIYCLYALFGIRIYSIMMYLQCIHIMVFFISAYVLLREVFYWRYTSIFVLCLYMTLNINVPTCEYSIYRLQMTLPMEFGLHTQFLCALFLIRYLKKIRPYRIIEDLFKYCWDENLFLFMMSVVASISIHYYTTFMAFIICVSLVVFNFKRILKPTNLIPLMISIIFGGAIVSMPIMGALAIGIPFEASINWGVQSINSNDRKNEVLEGKIAKNPLEPGEEDREVLEKLPEIGQKIVKGLMKIEYLLKETYKRGYKGMYGEERGSRIFIVTLIVIGGCLIGRYASNRNIKKFCKGYPPIILTSFFAMIVYISYEAPDLGLPVLIAGNRYCSSAHMMTLAVMMMPADFAFSLIASFYRDFIMQLISYIFSVAIYLFTNLFGIYHGYLYYSLTRYDSAVMITDSIINDFPQNSYTIVSPYEELCQVFLYGKHEDISLFIEKNNDEYYTIPTEYVFVYVEKKPIIYRQVYYFSGPLWLGKSGNSVIEASEISEKAVQKDLSGFSKKSLYKEGRTILESKVYEWCHQFSERYPSVLNVYYEDDDFVCYYFEQDSDAPYNLAEDSK</sequence>
<keyword evidence="3" id="KW-1185">Reference proteome</keyword>
<evidence type="ECO:0000313" key="3">
    <source>
        <dbReference type="Proteomes" id="UP000274920"/>
    </source>
</evidence>